<geneLocation type="mitochondrion" evidence="2"/>
<gene>
    <name evidence="2" type="primary">ATP8</name>
</gene>
<evidence type="ECO:0000256" key="1">
    <source>
        <dbReference type="SAM" id="Phobius"/>
    </source>
</evidence>
<feature type="transmembrane region" description="Helical" evidence="1">
    <location>
        <begin position="12"/>
        <end position="31"/>
    </location>
</feature>
<name>A0A7T5Y190_9HYME</name>
<organism evidence="2">
    <name type="scientific">Metallus mai</name>
    <dbReference type="NCBI Taxonomy" id="2782261"/>
    <lineage>
        <taxon>Eukaryota</taxon>
        <taxon>Metazoa</taxon>
        <taxon>Ecdysozoa</taxon>
        <taxon>Arthropoda</taxon>
        <taxon>Hexapoda</taxon>
        <taxon>Insecta</taxon>
        <taxon>Pterygota</taxon>
        <taxon>Neoptera</taxon>
        <taxon>Endopterygota</taxon>
        <taxon>Hymenoptera</taxon>
        <taxon>Tenthredinoidea</taxon>
        <taxon>Tenthredinidae</taxon>
        <taxon>Heterarthrinae</taxon>
        <taxon>Metallus</taxon>
    </lineage>
</organism>
<accession>A0A7T5Y190</accession>
<keyword evidence="1" id="KW-0812">Transmembrane</keyword>
<keyword evidence="1" id="KW-0472">Membrane</keyword>
<dbReference type="AlphaFoldDB" id="A0A7T5Y190"/>
<reference evidence="2" key="1">
    <citation type="submission" date="2020-11" db="EMBL/GenBank/DDBJ databases">
        <title>The nearly complete mitochondrial genome of Metallus mai (Hymenoptera: Tenthredinidae) with its phylogenetic analysis.</title>
        <authorList>
            <person name="Liu J."/>
            <person name="Wei M."/>
            <person name="Niu G."/>
        </authorList>
    </citation>
    <scope>NUCLEOTIDE SEQUENCE</scope>
</reference>
<evidence type="ECO:0000313" key="2">
    <source>
        <dbReference type="EMBL" id="QQH14392.1"/>
    </source>
</evidence>
<protein>
    <submittedName>
        <fullName evidence="2">ATP synthase F0 subunit 8</fullName>
    </submittedName>
</protein>
<sequence>MPQMFPMLWTMLYLFFLFIFLNFIIINYFNYTLFIKLNNKKNNFIIKKINWKW</sequence>
<keyword evidence="2" id="KW-0496">Mitochondrion</keyword>
<proteinExistence type="predicted"/>
<dbReference type="EMBL" id="MW255941">
    <property type="protein sequence ID" value="QQH14392.1"/>
    <property type="molecule type" value="Genomic_DNA"/>
</dbReference>
<keyword evidence="1" id="KW-1133">Transmembrane helix</keyword>